<dbReference type="Proteomes" id="UP000660339">
    <property type="component" value="Unassembled WGS sequence"/>
</dbReference>
<keyword evidence="2" id="KW-1185">Reference proteome</keyword>
<proteinExistence type="predicted"/>
<gene>
    <name evidence="1" type="ORF">Cme02nite_20760</name>
</gene>
<name>A0A8J3PEJ2_9ACTN</name>
<comment type="caution">
    <text evidence="1">The sequence shown here is derived from an EMBL/GenBank/DDBJ whole genome shotgun (WGS) entry which is preliminary data.</text>
</comment>
<sequence>MPTKVIAAAPADEPGAAWLTHTNPLAPVAARHCAGHIHDLADLLGGIACEDAWAKALTADLLVALEFDLPLILEADPTYIDEVAVARAMRGEDLELTELERAEVRRRLAEVRTHRNRVRFTCSRAAAARREAAR</sequence>
<evidence type="ECO:0000313" key="1">
    <source>
        <dbReference type="EMBL" id="GIG13744.1"/>
    </source>
</evidence>
<dbReference type="AlphaFoldDB" id="A0A8J3PEJ2"/>
<protein>
    <submittedName>
        <fullName evidence="1">Uncharacterized protein</fullName>
    </submittedName>
</protein>
<organism evidence="1 2">
    <name type="scientific">Catellatospora methionotrophica</name>
    <dbReference type="NCBI Taxonomy" id="121620"/>
    <lineage>
        <taxon>Bacteria</taxon>
        <taxon>Bacillati</taxon>
        <taxon>Actinomycetota</taxon>
        <taxon>Actinomycetes</taxon>
        <taxon>Micromonosporales</taxon>
        <taxon>Micromonosporaceae</taxon>
        <taxon>Catellatospora</taxon>
    </lineage>
</organism>
<reference evidence="1" key="1">
    <citation type="submission" date="2021-01" db="EMBL/GenBank/DDBJ databases">
        <title>Whole genome shotgun sequence of Catellatospora methionotrophica NBRC 14553.</title>
        <authorList>
            <person name="Komaki H."/>
            <person name="Tamura T."/>
        </authorList>
    </citation>
    <scope>NUCLEOTIDE SEQUENCE</scope>
    <source>
        <strain evidence="1">NBRC 14553</strain>
    </source>
</reference>
<dbReference type="EMBL" id="BONJ01000007">
    <property type="protein sequence ID" value="GIG13744.1"/>
    <property type="molecule type" value="Genomic_DNA"/>
</dbReference>
<evidence type="ECO:0000313" key="2">
    <source>
        <dbReference type="Proteomes" id="UP000660339"/>
    </source>
</evidence>
<accession>A0A8J3PEJ2</accession>
<dbReference type="RefSeq" id="WP_166383035.1">
    <property type="nucleotide sequence ID" value="NZ_BAAATT010000014.1"/>
</dbReference>